<keyword evidence="1" id="KW-0560">Oxidoreductase</keyword>
<gene>
    <name evidence="3" type="ORF">ABNN70_14255</name>
</gene>
<dbReference type="InterPro" id="IPR003680">
    <property type="entry name" value="Flavodoxin_fold"/>
</dbReference>
<feature type="domain" description="Flavodoxin-like fold" evidence="2">
    <location>
        <begin position="1"/>
        <end position="168"/>
    </location>
</feature>
<dbReference type="RefSeq" id="WP_353948167.1">
    <property type="nucleotide sequence ID" value="NZ_CP159510.1"/>
</dbReference>
<dbReference type="InterPro" id="IPR046980">
    <property type="entry name" value="KefG/KefF"/>
</dbReference>
<dbReference type="GO" id="GO:0010181">
    <property type="term" value="F:FMN binding"/>
    <property type="evidence" value="ECO:0007669"/>
    <property type="project" value="TreeGrafter"/>
</dbReference>
<dbReference type="SUPFAM" id="SSF52218">
    <property type="entry name" value="Flavoproteins"/>
    <property type="match status" value="1"/>
</dbReference>
<evidence type="ECO:0000256" key="1">
    <source>
        <dbReference type="ARBA" id="ARBA00023002"/>
    </source>
</evidence>
<name>A0AAU8IEN1_9BACL</name>
<dbReference type="GO" id="GO:0009055">
    <property type="term" value="F:electron transfer activity"/>
    <property type="evidence" value="ECO:0007669"/>
    <property type="project" value="TreeGrafter"/>
</dbReference>
<dbReference type="Pfam" id="PF02525">
    <property type="entry name" value="Flavodoxin_2"/>
    <property type="match status" value="1"/>
</dbReference>
<dbReference type="Gene3D" id="3.40.50.360">
    <property type="match status" value="1"/>
</dbReference>
<dbReference type="PANTHER" id="PTHR47307:SF1">
    <property type="entry name" value="GLUTATHIONE-REGULATED POTASSIUM-EFFLUX SYSTEM ANCILLARY PROTEIN KEFG"/>
    <property type="match status" value="1"/>
</dbReference>
<accession>A0AAU8IEN1</accession>
<dbReference type="EMBL" id="CP159510">
    <property type="protein sequence ID" value="XCJ16781.1"/>
    <property type="molecule type" value="Genomic_DNA"/>
</dbReference>
<protein>
    <submittedName>
        <fullName evidence="3">NAD(P)H-dependent oxidoreductase</fullName>
    </submittedName>
</protein>
<proteinExistence type="predicted"/>
<sequence length="179" mass="20400">MKTLVILAHPDLEKSHANRMFAEKLKEHPEIDMHLLYRTYPAWQIDVSKEQELLLNNDRIVFQFPFYWYSCPPLLKKWLDDVLTFGWAYGPGGNKLKGKEFIVAVTTGSSEKSYQAGGGNFFTADEYLLPFRGAVLECGGIFLPPFIAYEATFHDDATLEKEAENYIAYIEAPASVLTH</sequence>
<reference evidence="3" key="1">
    <citation type="submission" date="2024-06" db="EMBL/GenBank/DDBJ databases">
        <authorList>
            <person name="Fan A."/>
            <person name="Zhang F.Y."/>
            <person name="Zhang L."/>
        </authorList>
    </citation>
    <scope>NUCLEOTIDE SEQUENCE</scope>
    <source>
        <strain evidence="3">Y61</strain>
    </source>
</reference>
<organism evidence="3">
    <name type="scientific">Sporolactobacillus sp. Y61</name>
    <dbReference type="NCBI Taxonomy" id="3160863"/>
    <lineage>
        <taxon>Bacteria</taxon>
        <taxon>Bacillati</taxon>
        <taxon>Bacillota</taxon>
        <taxon>Bacilli</taxon>
        <taxon>Bacillales</taxon>
        <taxon>Sporolactobacillaceae</taxon>
        <taxon>Sporolactobacillus</taxon>
    </lineage>
</organism>
<dbReference type="InterPro" id="IPR029039">
    <property type="entry name" value="Flavoprotein-like_sf"/>
</dbReference>
<dbReference type="AlphaFoldDB" id="A0AAU8IEN1"/>
<dbReference type="PANTHER" id="PTHR47307">
    <property type="entry name" value="GLUTATHIONE-REGULATED POTASSIUM-EFFLUX SYSTEM ANCILLARY PROTEIN KEFG"/>
    <property type="match status" value="1"/>
</dbReference>
<evidence type="ECO:0000259" key="2">
    <source>
        <dbReference type="Pfam" id="PF02525"/>
    </source>
</evidence>
<dbReference type="GO" id="GO:0003955">
    <property type="term" value="F:NAD(P)H dehydrogenase (quinone) activity"/>
    <property type="evidence" value="ECO:0007669"/>
    <property type="project" value="TreeGrafter"/>
</dbReference>
<evidence type="ECO:0000313" key="3">
    <source>
        <dbReference type="EMBL" id="XCJ16781.1"/>
    </source>
</evidence>